<dbReference type="AlphaFoldDB" id="A0A9P0NEF2"/>
<reference evidence="2" key="2">
    <citation type="submission" date="2022-10" db="EMBL/GenBank/DDBJ databases">
        <authorList>
            <consortium name="ENA_rothamsted_submissions"/>
            <consortium name="culmorum"/>
            <person name="King R."/>
        </authorList>
    </citation>
    <scope>NUCLEOTIDE SEQUENCE</scope>
</reference>
<organism evidence="2 3">
    <name type="scientific">Aphis gossypii</name>
    <name type="common">Cotton aphid</name>
    <dbReference type="NCBI Taxonomy" id="80765"/>
    <lineage>
        <taxon>Eukaryota</taxon>
        <taxon>Metazoa</taxon>
        <taxon>Ecdysozoa</taxon>
        <taxon>Arthropoda</taxon>
        <taxon>Hexapoda</taxon>
        <taxon>Insecta</taxon>
        <taxon>Pterygota</taxon>
        <taxon>Neoptera</taxon>
        <taxon>Paraneoptera</taxon>
        <taxon>Hemiptera</taxon>
        <taxon>Sternorrhyncha</taxon>
        <taxon>Aphidomorpha</taxon>
        <taxon>Aphidoidea</taxon>
        <taxon>Aphididae</taxon>
        <taxon>Aphidini</taxon>
        <taxon>Aphis</taxon>
        <taxon>Aphis</taxon>
    </lineage>
</organism>
<dbReference type="Proteomes" id="UP001154329">
    <property type="component" value="Chromosome 1"/>
</dbReference>
<name>A0A9P0NEF2_APHGO</name>
<gene>
    <name evidence="2" type="ORF">APHIGO_LOCUS1313</name>
</gene>
<evidence type="ECO:0000313" key="2">
    <source>
        <dbReference type="EMBL" id="CAH1710724.1"/>
    </source>
</evidence>
<feature type="region of interest" description="Disordered" evidence="1">
    <location>
        <begin position="35"/>
        <end position="62"/>
    </location>
</feature>
<feature type="region of interest" description="Disordered" evidence="1">
    <location>
        <begin position="113"/>
        <end position="160"/>
    </location>
</feature>
<reference evidence="2" key="1">
    <citation type="submission" date="2022-02" db="EMBL/GenBank/DDBJ databases">
        <authorList>
            <person name="King R."/>
        </authorList>
    </citation>
    <scope>NUCLEOTIDE SEQUENCE</scope>
</reference>
<feature type="compositionally biased region" description="Basic residues" evidence="1">
    <location>
        <begin position="120"/>
        <end position="133"/>
    </location>
</feature>
<sequence>MDQDDNQKSDNKRRQSLSIDKAAFLLLRIKRVFKKRSQSQQIEKRDKEGPRGQQPPPLLRSSTLPAIIVPGLNILHAQIGPNSTPNGNFGAKKSVKSSTNVFRSPCIKFSPVASPSKCGKPNKHQNHNVANRRRSSDEKDTRTVYLNEEDEEDEKGENDEEKLNVNDILEWFPRSVSSDSIVESTYCVDLVRRLPSPLSIKVKGRFCPGKCFVLYYILSLFLENSSSPLST</sequence>
<accession>A0A9P0NEF2</accession>
<dbReference type="EMBL" id="OU899034">
    <property type="protein sequence ID" value="CAH1710724.1"/>
    <property type="molecule type" value="Genomic_DNA"/>
</dbReference>
<feature type="compositionally biased region" description="Acidic residues" evidence="1">
    <location>
        <begin position="147"/>
        <end position="160"/>
    </location>
</feature>
<keyword evidence="3" id="KW-1185">Reference proteome</keyword>
<evidence type="ECO:0000313" key="3">
    <source>
        <dbReference type="Proteomes" id="UP001154329"/>
    </source>
</evidence>
<protein>
    <submittedName>
        <fullName evidence="2">Uncharacterized protein</fullName>
    </submittedName>
</protein>
<evidence type="ECO:0000256" key="1">
    <source>
        <dbReference type="SAM" id="MobiDB-lite"/>
    </source>
</evidence>
<proteinExistence type="predicted"/>